<keyword evidence="4 6" id="KW-1133">Transmembrane helix</keyword>
<dbReference type="InterPro" id="IPR002528">
    <property type="entry name" value="MATE_fam"/>
</dbReference>
<accession>A0ABU0KZH1</accession>
<evidence type="ECO:0000256" key="3">
    <source>
        <dbReference type="ARBA" id="ARBA00022692"/>
    </source>
</evidence>
<gene>
    <name evidence="7" type="ORF">QOZ95_001816</name>
</gene>
<proteinExistence type="predicted"/>
<evidence type="ECO:0000256" key="5">
    <source>
        <dbReference type="ARBA" id="ARBA00023136"/>
    </source>
</evidence>
<dbReference type="Pfam" id="PF01554">
    <property type="entry name" value="MatE"/>
    <property type="match status" value="1"/>
</dbReference>
<keyword evidence="2" id="KW-1003">Cell membrane</keyword>
<keyword evidence="8" id="KW-1185">Reference proteome</keyword>
<name>A0ABU0KZH1_9BACL</name>
<evidence type="ECO:0000256" key="4">
    <source>
        <dbReference type="ARBA" id="ARBA00022989"/>
    </source>
</evidence>
<keyword evidence="5 6" id="KW-0472">Membrane</keyword>
<feature type="transmembrane region" description="Helical" evidence="6">
    <location>
        <begin position="5"/>
        <end position="22"/>
    </location>
</feature>
<feature type="transmembrane region" description="Helical" evidence="6">
    <location>
        <begin position="75"/>
        <end position="95"/>
    </location>
</feature>
<evidence type="ECO:0000313" key="7">
    <source>
        <dbReference type="EMBL" id="MDQ0493658.1"/>
    </source>
</evidence>
<dbReference type="PANTHER" id="PTHR43823">
    <property type="entry name" value="SPORULATION PROTEIN YKVU"/>
    <property type="match status" value="1"/>
</dbReference>
<evidence type="ECO:0000313" key="8">
    <source>
        <dbReference type="Proteomes" id="UP001242811"/>
    </source>
</evidence>
<comment type="caution">
    <text evidence="7">The sequence shown here is derived from an EMBL/GenBank/DDBJ whole genome shotgun (WGS) entry which is preliminary data.</text>
</comment>
<dbReference type="Proteomes" id="UP001242811">
    <property type="component" value="Unassembled WGS sequence"/>
</dbReference>
<evidence type="ECO:0000256" key="1">
    <source>
        <dbReference type="ARBA" id="ARBA00004651"/>
    </source>
</evidence>
<dbReference type="EMBL" id="JAUSWA010000008">
    <property type="protein sequence ID" value="MDQ0493658.1"/>
    <property type="molecule type" value="Genomic_DNA"/>
</dbReference>
<sequence length="128" mass="14093">MKYASLYIGGITTIFVGLVYLFREPVMHLFSSDSSVSSIGIYFVAAMLISALFNGFTGLFTSVFQAIGQGMPTMVMSVTQGVLYIPVIVILHCLFRLHGVVWSMTVTEVITCLMGILLFILLHEKMKG</sequence>
<organism evidence="7 8">
    <name type="scientific">Paenibacillus brasilensis</name>
    <dbReference type="NCBI Taxonomy" id="128574"/>
    <lineage>
        <taxon>Bacteria</taxon>
        <taxon>Bacillati</taxon>
        <taxon>Bacillota</taxon>
        <taxon>Bacilli</taxon>
        <taxon>Bacillales</taxon>
        <taxon>Paenibacillaceae</taxon>
        <taxon>Paenibacillus</taxon>
    </lineage>
</organism>
<evidence type="ECO:0000256" key="2">
    <source>
        <dbReference type="ARBA" id="ARBA00022475"/>
    </source>
</evidence>
<reference evidence="7 8" key="1">
    <citation type="submission" date="2023-07" db="EMBL/GenBank/DDBJ databases">
        <title>Genomic Encyclopedia of Type Strains, Phase IV (KMG-IV): sequencing the most valuable type-strain genomes for metagenomic binning, comparative biology and taxonomic classification.</title>
        <authorList>
            <person name="Goeker M."/>
        </authorList>
    </citation>
    <scope>NUCLEOTIDE SEQUENCE [LARGE SCALE GENOMIC DNA]</scope>
    <source>
        <strain evidence="7 8">DSM 14914</strain>
    </source>
</reference>
<keyword evidence="3 6" id="KW-0812">Transmembrane</keyword>
<dbReference type="PANTHER" id="PTHR43823:SF3">
    <property type="entry name" value="MULTIDRUG EXPORT PROTEIN MEPA"/>
    <property type="match status" value="1"/>
</dbReference>
<evidence type="ECO:0000256" key="6">
    <source>
        <dbReference type="SAM" id="Phobius"/>
    </source>
</evidence>
<comment type="subcellular location">
    <subcellularLocation>
        <location evidence="1">Cell membrane</location>
        <topology evidence="1">Multi-pass membrane protein</topology>
    </subcellularLocation>
</comment>
<feature type="transmembrane region" description="Helical" evidence="6">
    <location>
        <begin position="101"/>
        <end position="122"/>
    </location>
</feature>
<feature type="transmembrane region" description="Helical" evidence="6">
    <location>
        <begin position="42"/>
        <end position="63"/>
    </location>
</feature>
<protein>
    <submittedName>
        <fullName evidence="7">Na+-driven multidrug efflux pump</fullName>
    </submittedName>
</protein>
<dbReference type="InterPro" id="IPR051327">
    <property type="entry name" value="MATE_MepA_subfamily"/>
</dbReference>
<dbReference type="RefSeq" id="WP_167518732.1">
    <property type="nucleotide sequence ID" value="NZ_JAUSWA010000008.1"/>
</dbReference>